<dbReference type="InterPro" id="IPR055343">
    <property type="entry name" value="CREG_beta-barrel"/>
</dbReference>
<evidence type="ECO:0000313" key="4">
    <source>
        <dbReference type="Proteomes" id="UP000803884"/>
    </source>
</evidence>
<reference evidence="3 4" key="1">
    <citation type="journal article" date="2020" name="Microbiol. Resour. Announc.">
        <title>Draft Genome Sequence of a Cladosporium Species Isolated from the Mesophotic Ascidian Didemnum maculosum.</title>
        <authorList>
            <person name="Gioti A."/>
            <person name="Siaperas R."/>
            <person name="Nikolaivits E."/>
            <person name="Le Goff G."/>
            <person name="Ouazzani J."/>
            <person name="Kotoulas G."/>
            <person name="Topakas E."/>
        </authorList>
    </citation>
    <scope>NUCLEOTIDE SEQUENCE [LARGE SCALE GENOMIC DNA]</scope>
    <source>
        <strain evidence="3 4">TM138-S3</strain>
    </source>
</reference>
<dbReference type="AlphaFoldDB" id="A0AB34KM26"/>
<comment type="caution">
    <text evidence="3">The sequence shown here is derived from an EMBL/GenBank/DDBJ whole genome shotgun (WGS) entry which is preliminary data.</text>
</comment>
<protein>
    <recommendedName>
        <fullName evidence="2">CREG-like beta-barrel domain-containing protein</fullName>
    </recommendedName>
</protein>
<name>A0AB34KM26_9PEZI</name>
<dbReference type="SUPFAM" id="SSF50475">
    <property type="entry name" value="FMN-binding split barrel"/>
    <property type="match status" value="1"/>
</dbReference>
<dbReference type="Proteomes" id="UP000803884">
    <property type="component" value="Unassembled WGS sequence"/>
</dbReference>
<keyword evidence="1" id="KW-0732">Signal</keyword>
<dbReference type="Gene3D" id="2.30.110.10">
    <property type="entry name" value="Electron Transport, Fmn-binding Protein, Chain A"/>
    <property type="match status" value="1"/>
</dbReference>
<feature type="domain" description="CREG-like beta-barrel" evidence="2">
    <location>
        <begin position="42"/>
        <end position="243"/>
    </location>
</feature>
<organism evidence="3 4">
    <name type="scientific">Cladosporium halotolerans</name>
    <dbReference type="NCBI Taxonomy" id="1052096"/>
    <lineage>
        <taxon>Eukaryota</taxon>
        <taxon>Fungi</taxon>
        <taxon>Dikarya</taxon>
        <taxon>Ascomycota</taxon>
        <taxon>Pezizomycotina</taxon>
        <taxon>Dothideomycetes</taxon>
        <taxon>Dothideomycetidae</taxon>
        <taxon>Cladosporiales</taxon>
        <taxon>Cladosporiaceae</taxon>
        <taxon>Cladosporium</taxon>
    </lineage>
</organism>
<dbReference type="EMBL" id="JAAQHG020000017">
    <property type="protein sequence ID" value="KAL1585868.1"/>
    <property type="molecule type" value="Genomic_DNA"/>
</dbReference>
<gene>
    <name evidence="3" type="ORF">WHR41_05100</name>
</gene>
<dbReference type="RefSeq" id="XP_069228974.1">
    <property type="nucleotide sequence ID" value="XM_069373705.1"/>
</dbReference>
<dbReference type="Pfam" id="PF13883">
    <property type="entry name" value="CREG_beta-barrel"/>
    <property type="match status" value="1"/>
</dbReference>
<feature type="signal peptide" evidence="1">
    <location>
        <begin position="1"/>
        <end position="16"/>
    </location>
</feature>
<dbReference type="PANTHER" id="PTHR37273:SF1">
    <property type="entry name" value="ADL397C-AP"/>
    <property type="match status" value="1"/>
</dbReference>
<dbReference type="PANTHER" id="PTHR37273">
    <property type="entry name" value="CHROMOSOME 8, WHOLE GENOME SHOTGUN SEQUENCE"/>
    <property type="match status" value="1"/>
</dbReference>
<keyword evidence="4" id="KW-1185">Reference proteome</keyword>
<evidence type="ECO:0000313" key="3">
    <source>
        <dbReference type="EMBL" id="KAL1585868.1"/>
    </source>
</evidence>
<proteinExistence type="predicted"/>
<dbReference type="GeneID" id="96006543"/>
<accession>A0AB34KM26</accession>
<feature type="chain" id="PRO_5044250916" description="CREG-like beta-barrel domain-containing protein" evidence="1">
    <location>
        <begin position="17"/>
        <end position="270"/>
    </location>
</feature>
<evidence type="ECO:0000256" key="1">
    <source>
        <dbReference type="SAM" id="SignalP"/>
    </source>
</evidence>
<evidence type="ECO:0000259" key="2">
    <source>
        <dbReference type="Pfam" id="PF13883"/>
    </source>
</evidence>
<dbReference type="InterPro" id="IPR012349">
    <property type="entry name" value="Split_barrel_FMN-bd"/>
</dbReference>
<sequence length="270" mass="30667">MRTSLALSSLLSVTSALSIVFAPERHHVFSNPPLEEQYYKIPSIHESAVMARRILHLASEGTLVTSFPEKDTKSNMAEQDVEALWGLPAGLDGSPIGLMEYIGDCEDDGNPTILAIDIATPFRNYKAGSNISLSVRWWPTQTHTYSFLEDKRADAQDIPTPHTPAALPRFSLHGHLEDLNMKDFRNARVAACFVRKHPDSVLWQPGNDVHSSKYVRFVVEEVFWFGGFGDRARIGWLPVEEWRNVTKQEIDELRLPGEKKQKAAWWKQWL</sequence>